<feature type="transmembrane region" description="Helical" evidence="1">
    <location>
        <begin position="90"/>
        <end position="115"/>
    </location>
</feature>
<name>A0AAP4BXB5_9CORY</name>
<organism evidence="2 3">
    <name type="scientific">Corynebacterium accolens</name>
    <dbReference type="NCBI Taxonomy" id="38284"/>
    <lineage>
        <taxon>Bacteria</taxon>
        <taxon>Bacillati</taxon>
        <taxon>Actinomycetota</taxon>
        <taxon>Actinomycetes</taxon>
        <taxon>Mycobacteriales</taxon>
        <taxon>Corynebacteriaceae</taxon>
        <taxon>Corynebacterium</taxon>
    </lineage>
</organism>
<dbReference type="AlphaFoldDB" id="A0AAP4BXB5"/>
<dbReference type="Proteomes" id="UP001230317">
    <property type="component" value="Unassembled WGS sequence"/>
</dbReference>
<keyword evidence="1" id="KW-0472">Membrane</keyword>
<gene>
    <name evidence="2" type="ORF">QPX58_05385</name>
</gene>
<evidence type="ECO:0008006" key="4">
    <source>
        <dbReference type="Google" id="ProtNLM"/>
    </source>
</evidence>
<dbReference type="PROSITE" id="PS51257">
    <property type="entry name" value="PROKAR_LIPOPROTEIN"/>
    <property type="match status" value="1"/>
</dbReference>
<sequence length="180" mass="19006">MSSRQARLPRTLGFGAGLLACSLLVFGICGALWGFMRPTMTGRAVEGGGYAIEAVGNAQFVAFMTFALVTGFLGLCLGLAAFVQRRGRGLAMLLWVGACAFAGAVSFYVFGGITATHPPENPGDVVEFAPNFSPAVAWAVAPFLSMFSYWCTAFISSDADWEVVGREAADEAQREVVTPT</sequence>
<accession>A0AAP4BXB5</accession>
<proteinExistence type="predicted"/>
<protein>
    <recommendedName>
        <fullName evidence="4">DUF2567 domain-containing protein</fullName>
    </recommendedName>
</protein>
<evidence type="ECO:0000313" key="3">
    <source>
        <dbReference type="Proteomes" id="UP001230317"/>
    </source>
</evidence>
<comment type="caution">
    <text evidence="2">The sequence shown here is derived from an EMBL/GenBank/DDBJ whole genome shotgun (WGS) entry which is preliminary data.</text>
</comment>
<evidence type="ECO:0000313" key="2">
    <source>
        <dbReference type="EMBL" id="MDK4334846.1"/>
    </source>
</evidence>
<feature type="transmembrane region" description="Helical" evidence="1">
    <location>
        <begin position="60"/>
        <end position="83"/>
    </location>
</feature>
<keyword evidence="1" id="KW-0812">Transmembrane</keyword>
<dbReference type="EMBL" id="JASNVU010000006">
    <property type="protein sequence ID" value="MDK4334846.1"/>
    <property type="molecule type" value="Genomic_DNA"/>
</dbReference>
<dbReference type="RefSeq" id="WP_284628689.1">
    <property type="nucleotide sequence ID" value="NZ_JASNUV010000003.1"/>
</dbReference>
<reference evidence="2" key="1">
    <citation type="submission" date="2023-05" db="EMBL/GenBank/DDBJ databases">
        <title>Metabolic capabilities are highly conserved among human nasal-associated Corynebacterium species in pangenomic analyses.</title>
        <authorList>
            <person name="Tran T.H."/>
            <person name="Roberts A.Q."/>
            <person name="Escapa I.F."/>
            <person name="Gao W."/>
            <person name="Conlan S."/>
            <person name="Kong H."/>
            <person name="Segre J.A."/>
            <person name="Kelly M.S."/>
            <person name="Lemon K.P."/>
        </authorList>
    </citation>
    <scope>NUCLEOTIDE SEQUENCE</scope>
    <source>
        <strain evidence="2">KPL2618</strain>
    </source>
</reference>
<feature type="transmembrane region" description="Helical" evidence="1">
    <location>
        <begin position="135"/>
        <end position="156"/>
    </location>
</feature>
<evidence type="ECO:0000256" key="1">
    <source>
        <dbReference type="SAM" id="Phobius"/>
    </source>
</evidence>
<feature type="transmembrane region" description="Helical" evidence="1">
    <location>
        <begin position="12"/>
        <end position="36"/>
    </location>
</feature>
<keyword evidence="1" id="KW-1133">Transmembrane helix</keyword>